<dbReference type="GO" id="GO:0005634">
    <property type="term" value="C:nucleus"/>
    <property type="evidence" value="ECO:0007669"/>
    <property type="project" value="TreeGrafter"/>
</dbReference>
<keyword evidence="11" id="KW-1185">Reference proteome</keyword>
<dbReference type="PROSITE" id="PS00108">
    <property type="entry name" value="PROTEIN_KINASE_ST"/>
    <property type="match status" value="1"/>
</dbReference>
<evidence type="ECO:0000313" key="10">
    <source>
        <dbReference type="EMBL" id="ORY76959.1"/>
    </source>
</evidence>
<dbReference type="FunFam" id="1.10.510.10:FF:000571">
    <property type="entry name" value="Maternal embryonic leucine zipper kinase"/>
    <property type="match status" value="1"/>
</dbReference>
<dbReference type="GeneID" id="63784655"/>
<dbReference type="PANTHER" id="PTHR43895:SF32">
    <property type="entry name" value="SERINE_THREONINE-PROTEIN KINASE CHK1"/>
    <property type="match status" value="1"/>
</dbReference>
<evidence type="ECO:0000259" key="9">
    <source>
        <dbReference type="PROSITE" id="PS50011"/>
    </source>
</evidence>
<dbReference type="InterPro" id="IPR008271">
    <property type="entry name" value="Ser/Thr_kinase_AS"/>
</dbReference>
<evidence type="ECO:0000256" key="4">
    <source>
        <dbReference type="ARBA" id="ARBA00022741"/>
    </source>
</evidence>
<dbReference type="InterPro" id="IPR011009">
    <property type="entry name" value="Kinase-like_dom_sf"/>
</dbReference>
<dbReference type="PROSITE" id="PS50011">
    <property type="entry name" value="PROTEIN_KINASE_DOM"/>
    <property type="match status" value="1"/>
</dbReference>
<evidence type="ECO:0000256" key="5">
    <source>
        <dbReference type="ARBA" id="ARBA00022777"/>
    </source>
</evidence>
<evidence type="ECO:0000256" key="7">
    <source>
        <dbReference type="ARBA" id="ARBA00047899"/>
    </source>
</evidence>
<dbReference type="GO" id="GO:0007095">
    <property type="term" value="P:mitotic G2 DNA damage checkpoint signaling"/>
    <property type="evidence" value="ECO:0007669"/>
    <property type="project" value="TreeGrafter"/>
</dbReference>
<keyword evidence="5 10" id="KW-0418">Kinase</keyword>
<keyword evidence="4" id="KW-0547">Nucleotide-binding</keyword>
<evidence type="ECO:0000313" key="11">
    <source>
        <dbReference type="Proteomes" id="UP000193685"/>
    </source>
</evidence>
<comment type="catalytic activity">
    <reaction evidence="8">
        <text>L-seryl-[protein] + ATP = O-phospho-L-seryl-[protein] + ADP + H(+)</text>
        <dbReference type="Rhea" id="RHEA:17989"/>
        <dbReference type="Rhea" id="RHEA-COMP:9863"/>
        <dbReference type="Rhea" id="RHEA-COMP:11604"/>
        <dbReference type="ChEBI" id="CHEBI:15378"/>
        <dbReference type="ChEBI" id="CHEBI:29999"/>
        <dbReference type="ChEBI" id="CHEBI:30616"/>
        <dbReference type="ChEBI" id="CHEBI:83421"/>
        <dbReference type="ChEBI" id="CHEBI:456216"/>
        <dbReference type="EC" id="2.7.11.1"/>
    </reaction>
</comment>
<dbReference type="GO" id="GO:0004674">
    <property type="term" value="F:protein serine/threonine kinase activity"/>
    <property type="evidence" value="ECO:0007669"/>
    <property type="project" value="UniProtKB-KW"/>
</dbReference>
<dbReference type="SUPFAM" id="SSF56112">
    <property type="entry name" value="Protein kinase-like (PK-like)"/>
    <property type="match status" value="1"/>
</dbReference>
<evidence type="ECO:0000256" key="8">
    <source>
        <dbReference type="ARBA" id="ARBA00048679"/>
    </source>
</evidence>
<accession>A0A1Y2EZD4</accession>
<organism evidence="10 11">
    <name type="scientific">Protomyces lactucae-debilis</name>
    <dbReference type="NCBI Taxonomy" id="2754530"/>
    <lineage>
        <taxon>Eukaryota</taxon>
        <taxon>Fungi</taxon>
        <taxon>Dikarya</taxon>
        <taxon>Ascomycota</taxon>
        <taxon>Taphrinomycotina</taxon>
        <taxon>Taphrinomycetes</taxon>
        <taxon>Taphrinales</taxon>
        <taxon>Protomycetaceae</taxon>
        <taxon>Protomyces</taxon>
    </lineage>
</organism>
<evidence type="ECO:0000256" key="3">
    <source>
        <dbReference type="ARBA" id="ARBA00022679"/>
    </source>
</evidence>
<keyword evidence="3" id="KW-0808">Transferase</keyword>
<gene>
    <name evidence="10" type="ORF">BCR37DRAFT_351234</name>
</gene>
<dbReference type="OMA" id="ACIKKAC"/>
<dbReference type="OrthoDB" id="539158at2759"/>
<dbReference type="PANTHER" id="PTHR43895">
    <property type="entry name" value="CALCIUM/CALMODULIN-DEPENDENT PROTEIN KINASE KINASE-RELATED"/>
    <property type="match status" value="1"/>
</dbReference>
<proteinExistence type="predicted"/>
<sequence length="459" mass="51339">MVLHFDTSQLPFRLGQCISEGSSSAIYVAQREVAEVFAVKVIDKTAIVAEGRQTAKQVDGEATLHKACGSSQHRHIVDFLQADHLDSGHLWIAIEYCTGGDLFDKIEPDLGVDEQLAHLYFRQLLDGLIFMHGFGISHRDIKPENILLDGDGRLKIADFGLAALYAHRGQRRTLNTSCGSPPYVAPEILGTYDGELVDVWSTGIVLFALCLGATPWNQPAAEDDLFRQFARSKGRPDYAPWKRLPLGVYNLLQGMLEINPKKRYTFADVRAHSWTAQKAIDLDPLDIANRLMSKMHVDLQVPIKQSMSQSSAPIMEMTPSQAPVRSQIAFEDDPSLSQFAGTAILESLTQRARRFADITGSDRLTKFYSTWPIAEMFELLLRAVEELAFQTRLGEMCVTVAAEDRRGMQLWGTLSCYSVHTSQGEMTLVDFAKRKGDPQEWRVLFKLVARLCRDAIFVG</sequence>
<dbReference type="SMART" id="SM00220">
    <property type="entry name" value="S_TKc"/>
    <property type="match status" value="1"/>
</dbReference>
<dbReference type="GO" id="GO:0035861">
    <property type="term" value="C:site of double-strand break"/>
    <property type="evidence" value="ECO:0007669"/>
    <property type="project" value="TreeGrafter"/>
</dbReference>
<comment type="caution">
    <text evidence="10">The sequence shown here is derived from an EMBL/GenBank/DDBJ whole genome shotgun (WGS) entry which is preliminary data.</text>
</comment>
<feature type="domain" description="Protein kinase" evidence="9">
    <location>
        <begin position="12"/>
        <end position="275"/>
    </location>
</feature>
<dbReference type="STRING" id="56484.A0A1Y2EZD4"/>
<dbReference type="RefSeq" id="XP_040722799.1">
    <property type="nucleotide sequence ID" value="XM_040868056.1"/>
</dbReference>
<keyword evidence="2" id="KW-0723">Serine/threonine-protein kinase</keyword>
<evidence type="ECO:0000256" key="1">
    <source>
        <dbReference type="ARBA" id="ARBA00012513"/>
    </source>
</evidence>
<dbReference type="Pfam" id="PF00069">
    <property type="entry name" value="Pkinase"/>
    <property type="match status" value="1"/>
</dbReference>
<dbReference type="Gene3D" id="1.10.510.10">
    <property type="entry name" value="Transferase(Phosphotransferase) domain 1"/>
    <property type="match status" value="1"/>
</dbReference>
<dbReference type="AlphaFoldDB" id="A0A1Y2EZD4"/>
<protein>
    <recommendedName>
        <fullName evidence="1">non-specific serine/threonine protein kinase</fullName>
        <ecNumber evidence="1">2.7.11.1</ecNumber>
    </recommendedName>
</protein>
<evidence type="ECO:0000256" key="6">
    <source>
        <dbReference type="ARBA" id="ARBA00022840"/>
    </source>
</evidence>
<dbReference type="Proteomes" id="UP000193685">
    <property type="component" value="Unassembled WGS sequence"/>
</dbReference>
<dbReference type="GO" id="GO:0005524">
    <property type="term" value="F:ATP binding"/>
    <property type="evidence" value="ECO:0007669"/>
    <property type="project" value="UniProtKB-KW"/>
</dbReference>
<evidence type="ECO:0000256" key="2">
    <source>
        <dbReference type="ARBA" id="ARBA00022527"/>
    </source>
</evidence>
<dbReference type="InterPro" id="IPR000719">
    <property type="entry name" value="Prot_kinase_dom"/>
</dbReference>
<dbReference type="GO" id="GO:0005737">
    <property type="term" value="C:cytoplasm"/>
    <property type="evidence" value="ECO:0007669"/>
    <property type="project" value="TreeGrafter"/>
</dbReference>
<keyword evidence="6" id="KW-0067">ATP-binding</keyword>
<reference evidence="10 11" key="1">
    <citation type="submission" date="2016-07" db="EMBL/GenBank/DDBJ databases">
        <title>Pervasive Adenine N6-methylation of Active Genes in Fungi.</title>
        <authorList>
            <consortium name="DOE Joint Genome Institute"/>
            <person name="Mondo S.J."/>
            <person name="Dannebaum R.O."/>
            <person name="Kuo R.C."/>
            <person name="Labutti K."/>
            <person name="Haridas S."/>
            <person name="Kuo A."/>
            <person name="Salamov A."/>
            <person name="Ahrendt S.R."/>
            <person name="Lipzen A."/>
            <person name="Sullivan W."/>
            <person name="Andreopoulos W.B."/>
            <person name="Clum A."/>
            <person name="Lindquist E."/>
            <person name="Daum C."/>
            <person name="Ramamoorthy G.K."/>
            <person name="Gryganskyi A."/>
            <person name="Culley D."/>
            <person name="Magnuson J.K."/>
            <person name="James T.Y."/>
            <person name="O'Malley M.A."/>
            <person name="Stajich J.E."/>
            <person name="Spatafora J.W."/>
            <person name="Visel A."/>
            <person name="Grigoriev I.V."/>
        </authorList>
    </citation>
    <scope>NUCLEOTIDE SEQUENCE [LARGE SCALE GENOMIC DNA]</scope>
    <source>
        <strain evidence="10 11">12-1054</strain>
    </source>
</reference>
<comment type="catalytic activity">
    <reaction evidence="7">
        <text>L-threonyl-[protein] + ATP = O-phospho-L-threonyl-[protein] + ADP + H(+)</text>
        <dbReference type="Rhea" id="RHEA:46608"/>
        <dbReference type="Rhea" id="RHEA-COMP:11060"/>
        <dbReference type="Rhea" id="RHEA-COMP:11605"/>
        <dbReference type="ChEBI" id="CHEBI:15378"/>
        <dbReference type="ChEBI" id="CHEBI:30013"/>
        <dbReference type="ChEBI" id="CHEBI:30616"/>
        <dbReference type="ChEBI" id="CHEBI:61977"/>
        <dbReference type="ChEBI" id="CHEBI:456216"/>
        <dbReference type="EC" id="2.7.11.1"/>
    </reaction>
</comment>
<dbReference type="EMBL" id="MCFI01000021">
    <property type="protein sequence ID" value="ORY76959.1"/>
    <property type="molecule type" value="Genomic_DNA"/>
</dbReference>
<dbReference type="EC" id="2.7.11.1" evidence="1"/>
<name>A0A1Y2EZD4_PROLT</name>